<dbReference type="EMBL" id="JABAGO010000003">
    <property type="protein sequence ID" value="NME97371.1"/>
    <property type="molecule type" value="Genomic_DNA"/>
</dbReference>
<feature type="transmembrane region" description="Helical" evidence="1">
    <location>
        <begin position="208"/>
        <end position="229"/>
    </location>
</feature>
<evidence type="ECO:0000256" key="1">
    <source>
        <dbReference type="SAM" id="Phobius"/>
    </source>
</evidence>
<dbReference type="Proteomes" id="UP000561326">
    <property type="component" value="Unassembled WGS sequence"/>
</dbReference>
<dbReference type="AlphaFoldDB" id="A0A848CQT8"/>
<sequence>MKQNGLRPEAVSWYTGMLALTLIAVLFGLIFSEEGYNPARLHLGYAYITGIQFCLLTAFFPFLYENNREQNRSIWKLGYKFVQPVCLLVGAALPIYLAYFVIWGRVPASFGTILGVEVSWGIALAGLQQASIHTRPFPIRYFFRMMLFSGSVLLISILFLSVYVAYEQAVITTVFDKDIPLLFFINPLLVLGGLLYEPIGGNQLGSLPVMITCLFSVVFGTFFYFCAYVKQRATAGKERKYAAR</sequence>
<keyword evidence="1" id="KW-0472">Membrane</keyword>
<keyword evidence="1" id="KW-0812">Transmembrane</keyword>
<gene>
    <name evidence="2" type="ORF">HF838_03770</name>
</gene>
<feature type="transmembrane region" description="Helical" evidence="1">
    <location>
        <begin position="12"/>
        <end position="32"/>
    </location>
</feature>
<feature type="transmembrane region" description="Helical" evidence="1">
    <location>
        <begin position="178"/>
        <end position="196"/>
    </location>
</feature>
<feature type="transmembrane region" description="Helical" evidence="1">
    <location>
        <begin position="85"/>
        <end position="104"/>
    </location>
</feature>
<evidence type="ECO:0000313" key="2">
    <source>
        <dbReference type="EMBL" id="NME97371.1"/>
    </source>
</evidence>
<feature type="transmembrane region" description="Helical" evidence="1">
    <location>
        <begin position="44"/>
        <end position="64"/>
    </location>
</feature>
<dbReference type="RefSeq" id="WP_168974537.1">
    <property type="nucleotide sequence ID" value="NZ_CAMJCG010000020.1"/>
</dbReference>
<accession>A0A848CQT8</accession>
<evidence type="ECO:0000313" key="3">
    <source>
        <dbReference type="Proteomes" id="UP000561326"/>
    </source>
</evidence>
<reference evidence="2 3" key="1">
    <citation type="submission" date="2020-04" db="EMBL/GenBank/DDBJ databases">
        <authorList>
            <person name="Hitch T.C.A."/>
            <person name="Wylensek D."/>
            <person name="Clavel T."/>
        </authorList>
    </citation>
    <scope>NUCLEOTIDE SEQUENCE [LARGE SCALE GENOMIC DNA]</scope>
    <source>
        <strain evidence="2 3">WB01_D5_05</strain>
    </source>
</reference>
<name>A0A848CQT8_ANEAE</name>
<comment type="caution">
    <text evidence="2">The sequence shown here is derived from an EMBL/GenBank/DDBJ whole genome shotgun (WGS) entry which is preliminary data.</text>
</comment>
<keyword evidence="1" id="KW-1133">Transmembrane helix</keyword>
<proteinExistence type="predicted"/>
<protein>
    <submittedName>
        <fullName evidence="2">Uncharacterized protein</fullName>
    </submittedName>
</protein>
<organism evidence="2 3">
    <name type="scientific">Aneurinibacillus aneurinilyticus</name>
    <name type="common">Bacillus aneurinolyticus</name>
    <dbReference type="NCBI Taxonomy" id="1391"/>
    <lineage>
        <taxon>Bacteria</taxon>
        <taxon>Bacillati</taxon>
        <taxon>Bacillota</taxon>
        <taxon>Bacilli</taxon>
        <taxon>Bacillales</taxon>
        <taxon>Paenibacillaceae</taxon>
        <taxon>Aneurinibacillus group</taxon>
        <taxon>Aneurinibacillus</taxon>
    </lineage>
</organism>
<feature type="transmembrane region" description="Helical" evidence="1">
    <location>
        <begin position="141"/>
        <end position="166"/>
    </location>
</feature>